<feature type="binding site" evidence="4">
    <location>
        <begin position="8"/>
        <end position="12"/>
    </location>
    <ligand>
        <name>ATP</name>
        <dbReference type="ChEBI" id="CHEBI:30616"/>
    </ligand>
</feature>
<comment type="catalytic activity">
    <reaction evidence="5">
        <text>(6S)-5-formyl-5,6,7,8-tetrahydrofolate + ATP = (6R)-5,10-methenyltetrahydrofolate + ADP + phosphate</text>
        <dbReference type="Rhea" id="RHEA:10488"/>
        <dbReference type="ChEBI" id="CHEBI:30616"/>
        <dbReference type="ChEBI" id="CHEBI:43474"/>
        <dbReference type="ChEBI" id="CHEBI:57455"/>
        <dbReference type="ChEBI" id="CHEBI:57457"/>
        <dbReference type="ChEBI" id="CHEBI:456216"/>
        <dbReference type="EC" id="6.3.3.2"/>
    </reaction>
</comment>
<dbReference type="RefSeq" id="WP_337336246.1">
    <property type="nucleotide sequence ID" value="NZ_JBBDHC010000022.1"/>
</dbReference>
<dbReference type="GO" id="GO:0009396">
    <property type="term" value="P:folic acid-containing compound biosynthetic process"/>
    <property type="evidence" value="ECO:0007669"/>
    <property type="project" value="TreeGrafter"/>
</dbReference>
<keyword evidence="5" id="KW-0460">Magnesium</keyword>
<dbReference type="PANTHER" id="PTHR23407:SF1">
    <property type="entry name" value="5-FORMYLTETRAHYDROFOLATE CYCLO-LIGASE"/>
    <property type="match status" value="1"/>
</dbReference>
<reference evidence="6 7" key="1">
    <citation type="journal article" date="2016" name="Antonie Van Leeuwenhoek">
        <title>Denitratimonas tolerans gen. nov., sp. nov., a denitrifying bacterium isolated from a bioreactor for tannery wastewater treatment.</title>
        <authorList>
            <person name="Han S.I."/>
            <person name="Kim J.O."/>
            <person name="Lee Y.R."/>
            <person name="Ekpeghere K.I."/>
            <person name="Koh S.C."/>
            <person name="Whang K.S."/>
        </authorList>
    </citation>
    <scope>NUCLEOTIDE SEQUENCE [LARGE SCALE GENOMIC DNA]</scope>
    <source>
        <strain evidence="6 7">KACC 17565</strain>
    </source>
</reference>
<evidence type="ECO:0000256" key="4">
    <source>
        <dbReference type="PIRSR" id="PIRSR006806-1"/>
    </source>
</evidence>
<gene>
    <name evidence="6" type="ORF">WB794_12775</name>
</gene>
<comment type="similarity">
    <text evidence="1 5">Belongs to the 5-formyltetrahydrofolate cyclo-ligase family.</text>
</comment>
<dbReference type="GO" id="GO:0005524">
    <property type="term" value="F:ATP binding"/>
    <property type="evidence" value="ECO:0007669"/>
    <property type="project" value="UniProtKB-KW"/>
</dbReference>
<proteinExistence type="inferred from homology"/>
<sequence>MTPVSEDRAALRARMRARRLELPARLQMAAAEALAERLRALPELADEGYVAGYWAVRGEISLHALLAPPPRFVYCLPCLAPGSTLRFAPWRFGDPLVANRHGIPEPDHSPAAQLAPSDLAAVLVPLVAFDASGTRLGTGGGYYDRSFAFLREQPRPMRPLLIGVAHDFQQVDALQAAPWDVPLDLVVTDARTVRCR</sequence>
<accession>A0AAW9R5N5</accession>
<dbReference type="EC" id="6.3.3.2" evidence="5"/>
<dbReference type="PIRSF" id="PIRSF006806">
    <property type="entry name" value="FTHF_cligase"/>
    <property type="match status" value="1"/>
</dbReference>
<keyword evidence="7" id="KW-1185">Reference proteome</keyword>
<feature type="binding site" evidence="4">
    <location>
        <begin position="135"/>
        <end position="143"/>
    </location>
    <ligand>
        <name>ATP</name>
        <dbReference type="ChEBI" id="CHEBI:30616"/>
    </ligand>
</feature>
<dbReference type="PANTHER" id="PTHR23407">
    <property type="entry name" value="ATPASE INHIBITOR/5-FORMYLTETRAHYDROFOLATE CYCLO-LIGASE"/>
    <property type="match status" value="1"/>
</dbReference>
<comment type="caution">
    <text evidence="6">The sequence shown here is derived from an EMBL/GenBank/DDBJ whole genome shotgun (WGS) entry which is preliminary data.</text>
</comment>
<keyword evidence="5" id="KW-0479">Metal-binding</keyword>
<evidence type="ECO:0000256" key="3">
    <source>
        <dbReference type="ARBA" id="ARBA00022840"/>
    </source>
</evidence>
<dbReference type="Gene3D" id="3.40.50.10420">
    <property type="entry name" value="NagB/RpiA/CoA transferase-like"/>
    <property type="match status" value="1"/>
</dbReference>
<organism evidence="6 7">
    <name type="scientific">Denitratimonas tolerans</name>
    <dbReference type="NCBI Taxonomy" id="1338420"/>
    <lineage>
        <taxon>Bacteria</taxon>
        <taxon>Pseudomonadati</taxon>
        <taxon>Pseudomonadota</taxon>
        <taxon>Gammaproteobacteria</taxon>
        <taxon>Lysobacterales</taxon>
        <taxon>Lysobacteraceae</taxon>
        <taxon>Denitratimonas</taxon>
    </lineage>
</organism>
<evidence type="ECO:0000313" key="7">
    <source>
        <dbReference type="Proteomes" id="UP001364472"/>
    </source>
</evidence>
<keyword evidence="2 4" id="KW-0547">Nucleotide-binding</keyword>
<dbReference type="SUPFAM" id="SSF100950">
    <property type="entry name" value="NagB/RpiA/CoA transferase-like"/>
    <property type="match status" value="1"/>
</dbReference>
<comment type="cofactor">
    <cofactor evidence="5">
        <name>Mg(2+)</name>
        <dbReference type="ChEBI" id="CHEBI:18420"/>
    </cofactor>
</comment>
<dbReference type="InterPro" id="IPR002698">
    <property type="entry name" value="FTHF_cligase"/>
</dbReference>
<feature type="binding site" evidence="4">
    <location>
        <position position="59"/>
    </location>
    <ligand>
        <name>substrate</name>
    </ligand>
</feature>
<keyword evidence="6" id="KW-0436">Ligase</keyword>
<dbReference type="InterPro" id="IPR037171">
    <property type="entry name" value="NagB/RpiA_transferase-like"/>
</dbReference>
<dbReference type="Pfam" id="PF01812">
    <property type="entry name" value="5-FTHF_cyc-lig"/>
    <property type="match status" value="1"/>
</dbReference>
<evidence type="ECO:0000313" key="6">
    <source>
        <dbReference type="EMBL" id="MEJ1250545.1"/>
    </source>
</evidence>
<dbReference type="AlphaFoldDB" id="A0AAW9R5N5"/>
<name>A0AAW9R5N5_9GAMM</name>
<evidence type="ECO:0000256" key="1">
    <source>
        <dbReference type="ARBA" id="ARBA00010638"/>
    </source>
</evidence>
<dbReference type="GO" id="GO:0035999">
    <property type="term" value="P:tetrahydrofolate interconversion"/>
    <property type="evidence" value="ECO:0007669"/>
    <property type="project" value="TreeGrafter"/>
</dbReference>
<dbReference type="Proteomes" id="UP001364472">
    <property type="component" value="Unassembled WGS sequence"/>
</dbReference>
<evidence type="ECO:0000256" key="5">
    <source>
        <dbReference type="RuleBase" id="RU361279"/>
    </source>
</evidence>
<dbReference type="GO" id="GO:0046872">
    <property type="term" value="F:metal ion binding"/>
    <property type="evidence" value="ECO:0007669"/>
    <property type="project" value="UniProtKB-KW"/>
</dbReference>
<keyword evidence="3 4" id="KW-0067">ATP-binding</keyword>
<protein>
    <recommendedName>
        <fullName evidence="5">5-formyltetrahydrofolate cyclo-ligase</fullName>
        <ecNumber evidence="5">6.3.3.2</ecNumber>
    </recommendedName>
</protein>
<dbReference type="GO" id="GO:0030272">
    <property type="term" value="F:5-formyltetrahydrofolate cyclo-ligase activity"/>
    <property type="evidence" value="ECO:0007669"/>
    <property type="project" value="UniProtKB-EC"/>
</dbReference>
<evidence type="ECO:0000256" key="2">
    <source>
        <dbReference type="ARBA" id="ARBA00022741"/>
    </source>
</evidence>
<dbReference type="NCBIfam" id="TIGR02727">
    <property type="entry name" value="MTHFS_bact"/>
    <property type="match status" value="1"/>
</dbReference>
<dbReference type="EMBL" id="JBBDHC010000022">
    <property type="protein sequence ID" value="MEJ1250545.1"/>
    <property type="molecule type" value="Genomic_DNA"/>
</dbReference>
<dbReference type="InterPro" id="IPR024185">
    <property type="entry name" value="FTHF_cligase-like_sf"/>
</dbReference>